<dbReference type="GeneID" id="119727040"/>
<evidence type="ECO:0000256" key="1">
    <source>
        <dbReference type="ARBA" id="ARBA00022723"/>
    </source>
</evidence>
<reference evidence="7" key="1">
    <citation type="submission" date="2022-11" db="UniProtKB">
        <authorList>
            <consortium name="EnsemblMetazoa"/>
        </authorList>
    </citation>
    <scope>IDENTIFICATION</scope>
</reference>
<feature type="region of interest" description="Disordered" evidence="5">
    <location>
        <begin position="1"/>
        <end position="84"/>
    </location>
</feature>
<keyword evidence="1 4" id="KW-0479">Metal-binding</keyword>
<keyword evidence="3 4" id="KW-0862">Zinc</keyword>
<evidence type="ECO:0000256" key="4">
    <source>
        <dbReference type="PROSITE-ProRule" id="PRU00723"/>
    </source>
</evidence>
<dbReference type="PROSITE" id="PS50103">
    <property type="entry name" value="ZF_C3H1"/>
    <property type="match status" value="1"/>
</dbReference>
<dbReference type="RefSeq" id="XP_038054861.1">
    <property type="nucleotide sequence ID" value="XM_038198933.1"/>
</dbReference>
<protein>
    <recommendedName>
        <fullName evidence="6">C3H1-type domain-containing protein</fullName>
    </recommendedName>
</protein>
<dbReference type="AlphaFoldDB" id="A0A913ZUE5"/>
<sequence length="254" mass="27199">MASSILVADYGSSDSENEEETSAENADLEKKGLQPSAGVNLLASAEDKTDSDGDSDGDAKGDNKNKTASSKQNSNEPEKLPLPTAFGMDAQQGLLGMTSAPAASSIFANPFQEAEQHKLSILEQHVKLTSAQGKEAELGGKKKICWKFRNGRCRFGHKCKFAHDSDVPATLLAGGQAEDTTANDRTAHHQHIGGGADPGAWLGQQGAEDDGDEEEGQLKRKRRPGLSQTLVPSKKVMTGFARQRSKESPWSQHR</sequence>
<dbReference type="SUPFAM" id="SSF90229">
    <property type="entry name" value="CCCH zinc finger"/>
    <property type="match status" value="1"/>
</dbReference>
<name>A0A913ZUE5_PATMI</name>
<evidence type="ECO:0000256" key="2">
    <source>
        <dbReference type="ARBA" id="ARBA00022771"/>
    </source>
</evidence>
<evidence type="ECO:0000313" key="7">
    <source>
        <dbReference type="EnsemblMetazoa" id="XP_038054860.1"/>
    </source>
</evidence>
<accession>A0A913ZUE5</accession>
<proteinExistence type="predicted"/>
<feature type="compositionally biased region" description="Basic and acidic residues" evidence="5">
    <location>
        <begin position="45"/>
        <end position="65"/>
    </location>
</feature>
<feature type="region of interest" description="Disordered" evidence="5">
    <location>
        <begin position="180"/>
        <end position="254"/>
    </location>
</feature>
<evidence type="ECO:0000313" key="8">
    <source>
        <dbReference type="Proteomes" id="UP000887568"/>
    </source>
</evidence>
<dbReference type="GO" id="GO:0005634">
    <property type="term" value="C:nucleus"/>
    <property type="evidence" value="ECO:0007669"/>
    <property type="project" value="TreeGrafter"/>
</dbReference>
<keyword evidence="8" id="KW-1185">Reference proteome</keyword>
<keyword evidence="2 4" id="KW-0863">Zinc-finger</keyword>
<evidence type="ECO:0000256" key="5">
    <source>
        <dbReference type="SAM" id="MobiDB-lite"/>
    </source>
</evidence>
<dbReference type="PANTHER" id="PTHR21099">
    <property type="entry name" value="RAD201"/>
    <property type="match status" value="1"/>
</dbReference>
<dbReference type="OrthoDB" id="336321at2759"/>
<dbReference type="PANTHER" id="PTHR21099:SF2">
    <property type="entry name" value="SI:CH211-113E8.11"/>
    <property type="match status" value="1"/>
</dbReference>
<feature type="domain" description="C3H1-type" evidence="6">
    <location>
        <begin position="139"/>
        <end position="166"/>
    </location>
</feature>
<dbReference type="Pfam" id="PF18044">
    <property type="entry name" value="zf-CCCH_4"/>
    <property type="match status" value="1"/>
</dbReference>
<dbReference type="InterPro" id="IPR000571">
    <property type="entry name" value="Znf_CCCH"/>
</dbReference>
<feature type="zinc finger region" description="C3H1-type" evidence="4">
    <location>
        <begin position="139"/>
        <end position="166"/>
    </location>
</feature>
<dbReference type="EnsemblMetazoa" id="XM_038198933.1">
    <property type="protein sequence ID" value="XP_038054861.1"/>
    <property type="gene ID" value="LOC119727040"/>
</dbReference>
<dbReference type="EnsemblMetazoa" id="XM_038198932.1">
    <property type="protein sequence ID" value="XP_038054860.1"/>
    <property type="gene ID" value="LOC119727040"/>
</dbReference>
<dbReference type="Gene3D" id="4.10.1000.10">
    <property type="entry name" value="Zinc finger, CCCH-type"/>
    <property type="match status" value="1"/>
</dbReference>
<evidence type="ECO:0000259" key="6">
    <source>
        <dbReference type="PROSITE" id="PS50103"/>
    </source>
</evidence>
<dbReference type="OMA" id="KVCVSYR"/>
<dbReference type="RefSeq" id="XP_038054860.1">
    <property type="nucleotide sequence ID" value="XM_038198932.1"/>
</dbReference>
<evidence type="ECO:0000256" key="3">
    <source>
        <dbReference type="ARBA" id="ARBA00022833"/>
    </source>
</evidence>
<dbReference type="InterPro" id="IPR041367">
    <property type="entry name" value="Znf-CCCH_4"/>
</dbReference>
<organism evidence="7 8">
    <name type="scientific">Patiria miniata</name>
    <name type="common">Bat star</name>
    <name type="synonym">Asterina miniata</name>
    <dbReference type="NCBI Taxonomy" id="46514"/>
    <lineage>
        <taxon>Eukaryota</taxon>
        <taxon>Metazoa</taxon>
        <taxon>Echinodermata</taxon>
        <taxon>Eleutherozoa</taxon>
        <taxon>Asterozoa</taxon>
        <taxon>Asteroidea</taxon>
        <taxon>Valvatacea</taxon>
        <taxon>Valvatida</taxon>
        <taxon>Asterinidae</taxon>
        <taxon>Patiria</taxon>
    </lineage>
</organism>
<dbReference type="GO" id="GO:0008270">
    <property type="term" value="F:zinc ion binding"/>
    <property type="evidence" value="ECO:0007669"/>
    <property type="project" value="UniProtKB-KW"/>
</dbReference>
<dbReference type="Proteomes" id="UP000887568">
    <property type="component" value="Unplaced"/>
</dbReference>
<dbReference type="InterPro" id="IPR036855">
    <property type="entry name" value="Znf_CCCH_sf"/>
</dbReference>